<name>A0AAV8TUF3_9ROSI</name>
<keyword evidence="3" id="KW-1185">Reference proteome</keyword>
<reference evidence="2 3" key="1">
    <citation type="submission" date="2021-09" db="EMBL/GenBank/DDBJ databases">
        <title>Genomic insights and catalytic innovation underlie evolution of tropane alkaloids biosynthesis.</title>
        <authorList>
            <person name="Wang Y.-J."/>
            <person name="Tian T."/>
            <person name="Huang J.-P."/>
            <person name="Huang S.-X."/>
        </authorList>
    </citation>
    <scope>NUCLEOTIDE SEQUENCE [LARGE SCALE GENOMIC DNA]</scope>
    <source>
        <strain evidence="2">KIB-2018</strain>
        <tissue evidence="2">Leaf</tissue>
    </source>
</reference>
<organism evidence="2 3">
    <name type="scientific">Erythroxylum novogranatense</name>
    <dbReference type="NCBI Taxonomy" id="1862640"/>
    <lineage>
        <taxon>Eukaryota</taxon>
        <taxon>Viridiplantae</taxon>
        <taxon>Streptophyta</taxon>
        <taxon>Embryophyta</taxon>
        <taxon>Tracheophyta</taxon>
        <taxon>Spermatophyta</taxon>
        <taxon>Magnoliopsida</taxon>
        <taxon>eudicotyledons</taxon>
        <taxon>Gunneridae</taxon>
        <taxon>Pentapetalae</taxon>
        <taxon>rosids</taxon>
        <taxon>fabids</taxon>
        <taxon>Malpighiales</taxon>
        <taxon>Erythroxylaceae</taxon>
        <taxon>Erythroxylum</taxon>
    </lineage>
</organism>
<dbReference type="InterPro" id="IPR002109">
    <property type="entry name" value="Glutaredoxin"/>
</dbReference>
<dbReference type="Pfam" id="PF00462">
    <property type="entry name" value="Glutaredoxin"/>
    <property type="match status" value="1"/>
</dbReference>
<dbReference type="Gene3D" id="3.40.30.10">
    <property type="entry name" value="Glutaredoxin"/>
    <property type="match status" value="1"/>
</dbReference>
<proteinExistence type="predicted"/>
<dbReference type="EMBL" id="JAIWQS010000003">
    <property type="protein sequence ID" value="KAJ8770507.1"/>
    <property type="molecule type" value="Genomic_DNA"/>
</dbReference>
<feature type="domain" description="Glutaredoxin" evidence="1">
    <location>
        <begin position="127"/>
        <end position="192"/>
    </location>
</feature>
<comment type="caution">
    <text evidence="2">The sequence shown here is derived from an EMBL/GenBank/DDBJ whole genome shotgun (WGS) entry which is preliminary data.</text>
</comment>
<evidence type="ECO:0000259" key="1">
    <source>
        <dbReference type="Pfam" id="PF00462"/>
    </source>
</evidence>
<evidence type="ECO:0000313" key="3">
    <source>
        <dbReference type="Proteomes" id="UP001159364"/>
    </source>
</evidence>
<dbReference type="InterPro" id="IPR036249">
    <property type="entry name" value="Thioredoxin-like_sf"/>
</dbReference>
<dbReference type="SUPFAM" id="SSF52833">
    <property type="entry name" value="Thioredoxin-like"/>
    <property type="match status" value="1"/>
</dbReference>
<dbReference type="PROSITE" id="PS51354">
    <property type="entry name" value="GLUTAREDOXIN_2"/>
    <property type="match status" value="1"/>
</dbReference>
<gene>
    <name evidence="2" type="ORF">K2173_017998</name>
</gene>
<evidence type="ECO:0000313" key="2">
    <source>
        <dbReference type="EMBL" id="KAJ8770507.1"/>
    </source>
</evidence>
<accession>A0AAV8TUF3</accession>
<sequence length="259" mass="28829">MENKVNDSSNSIKLIQTLELQVKGNIWTPSSSSSQGIRIETLDSLLNMLKLQAHPSSSSLSLESNTQTCSIYLQDRTYQQNEGSKIARTPSGSVQKISYPTTGELYLPAARGTSSSFFLSGTENRIVLYFTSSQLIRRTYDNCHEVRMIFRALQVLVDERNTDAMPEYTKELKSVLKQNFSLPQVFIKGKCIGGVDVIKEMNENGKLRSLVEGFPVRNRPSYCNTCGEVTMVDCPYCKSGKNCSKCEGRGMIPCPACQS</sequence>
<dbReference type="PANTHER" id="PTHR45669:SF17">
    <property type="entry name" value="GLUTAREDOXIN DOMAIN-CONTAINING PROTEIN"/>
    <property type="match status" value="1"/>
</dbReference>
<dbReference type="PANTHER" id="PTHR45669">
    <property type="entry name" value="GLUTAREDOXIN DOMAIN-CONTAINING CYSTEINE-RICH PROTEIN CG12206-RELATED"/>
    <property type="match status" value="1"/>
</dbReference>
<dbReference type="Proteomes" id="UP001159364">
    <property type="component" value="Linkage Group LG03"/>
</dbReference>
<protein>
    <recommendedName>
        <fullName evidence="1">Glutaredoxin domain-containing protein</fullName>
    </recommendedName>
</protein>
<dbReference type="AlphaFoldDB" id="A0AAV8TUF3"/>